<dbReference type="InterPro" id="IPR006311">
    <property type="entry name" value="TAT_signal"/>
</dbReference>
<dbReference type="STRING" id="43775.SAMN04489760_13016"/>
<dbReference type="EMBL" id="FOBS01000030">
    <property type="protein sequence ID" value="SEM64990.1"/>
    <property type="molecule type" value="Genomic_DNA"/>
</dbReference>
<dbReference type="GO" id="GO:0015689">
    <property type="term" value="P:molybdate ion transport"/>
    <property type="evidence" value="ECO:0007669"/>
    <property type="project" value="TreeGrafter"/>
</dbReference>
<protein>
    <submittedName>
        <fullName evidence="2">Molybdate transport system substrate-binding protein</fullName>
    </submittedName>
</protein>
<gene>
    <name evidence="2" type="ORF">SAMN04489760_13016</name>
</gene>
<dbReference type="Pfam" id="PF13531">
    <property type="entry name" value="SBP_bac_11"/>
    <property type="match status" value="1"/>
</dbReference>
<keyword evidence="1" id="KW-0408">Iron</keyword>
<sequence>MEKKESGMERRTFLKTVMASTVAAATMTPGLLSAGRFQADSLKVWSCGGLAEAMNPANRIYEKRAGIKIEYTGAFAAALGKSLLGGAVTEVFAGRVLKLAKSLKAAKKMLYFRPLCFTEYVIITPLGNPAGIKSVEDLARPGVPVILPLGASPPGGDAVMGILKKAKIDQAVLKNTVEKESCVIKMMPEIIAGEGKASIVERRMTRMAQFEGKVEVIPIQENFFPPGPLTFTIGVMKYAKDRALADDYVQFMCSDEAQAIFERQGFIPAASEKGRMLIEKLGVRDV</sequence>
<reference evidence="2 3" key="1">
    <citation type="submission" date="2016-10" db="EMBL/GenBank/DDBJ databases">
        <authorList>
            <person name="de Groot N.N."/>
        </authorList>
    </citation>
    <scope>NUCLEOTIDE SEQUENCE [LARGE SCALE GENOMIC DNA]</scope>
    <source>
        <strain evidence="2 3">DSM 8423</strain>
    </source>
</reference>
<dbReference type="RefSeq" id="WP_093884481.1">
    <property type="nucleotide sequence ID" value="NZ_FOBS01000030.1"/>
</dbReference>
<dbReference type="AlphaFoldDB" id="A0A1H8A2P7"/>
<keyword evidence="1" id="KW-0479">Metal-binding</keyword>
<evidence type="ECO:0000313" key="3">
    <source>
        <dbReference type="Proteomes" id="UP000198744"/>
    </source>
</evidence>
<dbReference type="GO" id="GO:0051536">
    <property type="term" value="F:iron-sulfur cluster binding"/>
    <property type="evidence" value="ECO:0007669"/>
    <property type="project" value="UniProtKB-KW"/>
</dbReference>
<dbReference type="SUPFAM" id="SSF53850">
    <property type="entry name" value="Periplasmic binding protein-like II"/>
    <property type="match status" value="1"/>
</dbReference>
<dbReference type="Gene3D" id="3.40.190.10">
    <property type="entry name" value="Periplasmic binding protein-like II"/>
    <property type="match status" value="2"/>
</dbReference>
<dbReference type="OrthoDB" id="9786399at2"/>
<proteinExistence type="predicted"/>
<dbReference type="GO" id="GO:0030973">
    <property type="term" value="F:molybdate ion binding"/>
    <property type="evidence" value="ECO:0007669"/>
    <property type="project" value="TreeGrafter"/>
</dbReference>
<dbReference type="PROSITE" id="PS51318">
    <property type="entry name" value="TAT"/>
    <property type="match status" value="1"/>
</dbReference>
<dbReference type="PANTHER" id="PTHR30632:SF0">
    <property type="entry name" value="SULFATE-BINDING PROTEIN"/>
    <property type="match status" value="1"/>
</dbReference>
<accession>A0A1H8A2P7</accession>
<dbReference type="PANTHER" id="PTHR30632">
    <property type="entry name" value="MOLYBDATE-BINDING PERIPLASMIC PROTEIN"/>
    <property type="match status" value="1"/>
</dbReference>
<keyword evidence="1" id="KW-0411">Iron-sulfur</keyword>
<dbReference type="InterPro" id="IPR050682">
    <property type="entry name" value="ModA/WtpA"/>
</dbReference>
<evidence type="ECO:0000256" key="1">
    <source>
        <dbReference type="ARBA" id="ARBA00023014"/>
    </source>
</evidence>
<evidence type="ECO:0000313" key="2">
    <source>
        <dbReference type="EMBL" id="SEM64990.1"/>
    </source>
</evidence>
<name>A0A1H8A2P7_9BACT</name>
<keyword evidence="3" id="KW-1185">Reference proteome</keyword>
<organism evidence="2 3">
    <name type="scientific">Syntrophus gentianae</name>
    <dbReference type="NCBI Taxonomy" id="43775"/>
    <lineage>
        <taxon>Bacteria</taxon>
        <taxon>Pseudomonadati</taxon>
        <taxon>Thermodesulfobacteriota</taxon>
        <taxon>Syntrophia</taxon>
        <taxon>Syntrophales</taxon>
        <taxon>Syntrophaceae</taxon>
        <taxon>Syntrophus</taxon>
    </lineage>
</organism>
<dbReference type="Proteomes" id="UP000198744">
    <property type="component" value="Unassembled WGS sequence"/>
</dbReference>